<evidence type="ECO:0000259" key="4">
    <source>
        <dbReference type="PROSITE" id="PS00662"/>
    </source>
</evidence>
<organism evidence="5 6">
    <name type="scientific">Sphaerotilus montanus</name>
    <dbReference type="NCBI Taxonomy" id="522889"/>
    <lineage>
        <taxon>Bacteria</taxon>
        <taxon>Pseudomonadati</taxon>
        <taxon>Pseudomonadota</taxon>
        <taxon>Betaproteobacteria</taxon>
        <taxon>Burkholderiales</taxon>
        <taxon>Sphaerotilaceae</taxon>
        <taxon>Sphaerotilus</taxon>
    </lineage>
</organism>
<dbReference type="Gene3D" id="3.40.50.300">
    <property type="entry name" value="P-loop containing nucleotide triphosphate hydrolases"/>
    <property type="match status" value="1"/>
</dbReference>
<dbReference type="FunFam" id="3.30.450.90:FF:000001">
    <property type="entry name" value="Type II secretion system ATPase GspE"/>
    <property type="match status" value="1"/>
</dbReference>
<keyword evidence="2" id="KW-0547">Nucleotide-binding</keyword>
<dbReference type="Gene3D" id="3.30.450.90">
    <property type="match status" value="1"/>
</dbReference>
<comment type="similarity">
    <text evidence="1">Belongs to the GSP E family.</text>
</comment>
<name>A0A7Y9QZ17_9BURK</name>
<reference evidence="5 6" key="1">
    <citation type="submission" date="2020-07" db="EMBL/GenBank/DDBJ databases">
        <title>Genomic Encyclopedia of Archaeal and Bacterial Type Strains, Phase II (KMG-II): from individual species to whole genera.</title>
        <authorList>
            <person name="Goeker M."/>
        </authorList>
    </citation>
    <scope>NUCLEOTIDE SEQUENCE [LARGE SCALE GENOMIC DNA]</scope>
    <source>
        <strain evidence="5 6">DSM 21226</strain>
    </source>
</reference>
<dbReference type="InterPro" id="IPR001482">
    <property type="entry name" value="T2SS/T4SS_dom"/>
</dbReference>
<sequence length="573" mass="62805">MARPERIRLGDLLVQQGLITAEQLAEALLSQRTTGRKLGRVFIDSGWVNEVQIAQALARQLRAPYLDLAKRSVRPEVARLLPEVQARRLRAMVLDETTTGVRVGMADPTDLSAYDEISRIVKRDIELIVVAESQLLGAIDRSYRNTEAIAGLAQELTSELRNVEDSLGDLLGLNTASAEDAPVVRLLYSVFEEALRVRASDIHIEPQQSSLRIRFRIDGVLHVQTEADAKIAAAVALRLKLMSGLDISERRLPQDGRFAVTLRSGAIDVRISTMPTQHGESIVMRLLNQSSGLLSIDHLNLPPRVAEALRRAIAKPNGMVLVTGPTGSGKTTTLYAALNALNNSERKIITVEDPVEYRLPGLNQVQVHDKIDLDFARVLRAALRQDPDVILVGEMRDQATAEIGLRAALTGHLVLSTLHTNDAMSTPARLIDMGVPRYMVAMSLQMVLAQRLVRVICPHCAEVHRPDAHELAWLETQCGRTVDAAPLRRGAGCNECSHTGFSGRTGVYEILEMTRELVEAMNHGDPLTFAQAARRQMAGHHLGQDAARLVLTGRTTVAEAMRVSHQMAEGPAG</sequence>
<dbReference type="SMART" id="SM00382">
    <property type="entry name" value="AAA"/>
    <property type="match status" value="1"/>
</dbReference>
<evidence type="ECO:0000313" key="6">
    <source>
        <dbReference type="Proteomes" id="UP000518288"/>
    </source>
</evidence>
<dbReference type="InterPro" id="IPR037257">
    <property type="entry name" value="T2SS_E_N_sf"/>
</dbReference>
<keyword evidence="3" id="KW-0067">ATP-binding</keyword>
<dbReference type="Gene3D" id="3.30.300.160">
    <property type="entry name" value="Type II secretion system, protein E, N-terminal domain"/>
    <property type="match status" value="1"/>
</dbReference>
<dbReference type="FunFam" id="3.40.50.300:FF:000398">
    <property type="entry name" value="Type IV pilus assembly ATPase PilB"/>
    <property type="match status" value="1"/>
</dbReference>
<dbReference type="GO" id="GO:0005524">
    <property type="term" value="F:ATP binding"/>
    <property type="evidence" value="ECO:0007669"/>
    <property type="project" value="UniProtKB-KW"/>
</dbReference>
<dbReference type="SUPFAM" id="SSF52540">
    <property type="entry name" value="P-loop containing nucleoside triphosphate hydrolases"/>
    <property type="match status" value="1"/>
</dbReference>
<dbReference type="InterPro" id="IPR007831">
    <property type="entry name" value="T2SS_GspE_N"/>
</dbReference>
<dbReference type="PROSITE" id="PS00662">
    <property type="entry name" value="T2SP_E"/>
    <property type="match status" value="1"/>
</dbReference>
<dbReference type="Proteomes" id="UP000518288">
    <property type="component" value="Unassembled WGS sequence"/>
</dbReference>
<proteinExistence type="inferred from homology"/>
<keyword evidence="6" id="KW-1185">Reference proteome</keyword>
<protein>
    <submittedName>
        <fullName evidence="5">MSHA biogenesis protein MshE</fullName>
    </submittedName>
</protein>
<feature type="domain" description="Bacterial type II secretion system protein E" evidence="4">
    <location>
        <begin position="383"/>
        <end position="397"/>
    </location>
</feature>
<dbReference type="SUPFAM" id="SSF160246">
    <property type="entry name" value="EspE N-terminal domain-like"/>
    <property type="match status" value="1"/>
</dbReference>
<dbReference type="InterPro" id="IPR003593">
    <property type="entry name" value="AAA+_ATPase"/>
</dbReference>
<evidence type="ECO:0000256" key="2">
    <source>
        <dbReference type="ARBA" id="ARBA00022741"/>
    </source>
</evidence>
<gene>
    <name evidence="5" type="ORF">BDD16_003118</name>
</gene>
<dbReference type="CDD" id="cd01129">
    <property type="entry name" value="PulE-GspE-like"/>
    <property type="match status" value="1"/>
</dbReference>
<dbReference type="EMBL" id="JACCFH010000001">
    <property type="protein sequence ID" value="NYG34132.1"/>
    <property type="molecule type" value="Genomic_DNA"/>
</dbReference>
<dbReference type="PANTHER" id="PTHR30258:SF29">
    <property type="entry name" value="MSHA PILUS ASSEMBLY ATPASE MSHE"/>
    <property type="match status" value="1"/>
</dbReference>
<dbReference type="RefSeq" id="WP_179634818.1">
    <property type="nucleotide sequence ID" value="NZ_CAXYYM010000067.1"/>
</dbReference>
<accession>A0A7Y9QZ17</accession>
<comment type="caution">
    <text evidence="5">The sequence shown here is derived from an EMBL/GenBank/DDBJ whole genome shotgun (WGS) entry which is preliminary data.</text>
</comment>
<dbReference type="GO" id="GO:0016887">
    <property type="term" value="F:ATP hydrolysis activity"/>
    <property type="evidence" value="ECO:0007669"/>
    <property type="project" value="TreeGrafter"/>
</dbReference>
<dbReference type="Pfam" id="PF05157">
    <property type="entry name" value="MshEN"/>
    <property type="match status" value="1"/>
</dbReference>
<dbReference type="AlphaFoldDB" id="A0A7Y9QZ17"/>
<evidence type="ECO:0000313" key="5">
    <source>
        <dbReference type="EMBL" id="NYG34132.1"/>
    </source>
</evidence>
<dbReference type="InterPro" id="IPR027417">
    <property type="entry name" value="P-loop_NTPase"/>
</dbReference>
<dbReference type="PANTHER" id="PTHR30258">
    <property type="entry name" value="TYPE II SECRETION SYSTEM PROTEIN GSPE-RELATED"/>
    <property type="match status" value="1"/>
</dbReference>
<evidence type="ECO:0000256" key="3">
    <source>
        <dbReference type="ARBA" id="ARBA00022840"/>
    </source>
</evidence>
<dbReference type="GO" id="GO:0005886">
    <property type="term" value="C:plasma membrane"/>
    <property type="evidence" value="ECO:0007669"/>
    <property type="project" value="TreeGrafter"/>
</dbReference>
<evidence type="ECO:0000256" key="1">
    <source>
        <dbReference type="ARBA" id="ARBA00006611"/>
    </source>
</evidence>
<dbReference type="Pfam" id="PF00437">
    <property type="entry name" value="T2SSE"/>
    <property type="match status" value="1"/>
</dbReference>